<evidence type="ECO:0000313" key="4">
    <source>
        <dbReference type="Proteomes" id="UP001652642"/>
    </source>
</evidence>
<evidence type="ECO:0000313" key="5">
    <source>
        <dbReference type="RefSeq" id="XP_072838588.1"/>
    </source>
</evidence>
<dbReference type="GeneID" id="110089426"/>
<feature type="coiled-coil region" evidence="1">
    <location>
        <begin position="12"/>
        <end position="46"/>
    </location>
</feature>
<dbReference type="InterPro" id="IPR029329">
    <property type="entry name" value="DUF4472"/>
</dbReference>
<gene>
    <name evidence="5" type="primary">CCDC78</name>
</gene>
<feature type="coiled-coil region" evidence="1">
    <location>
        <begin position="391"/>
        <end position="418"/>
    </location>
</feature>
<dbReference type="Pfam" id="PF14739">
    <property type="entry name" value="DUF4472"/>
    <property type="match status" value="1"/>
</dbReference>
<dbReference type="PANTHER" id="PTHR22106">
    <property type="entry name" value="COILED-COIL DOMAIN-CONTAINING PROTEIN 78"/>
    <property type="match status" value="1"/>
</dbReference>
<evidence type="ECO:0000259" key="3">
    <source>
        <dbReference type="Pfam" id="PF14739"/>
    </source>
</evidence>
<reference evidence="5" key="1">
    <citation type="submission" date="2025-08" db="UniProtKB">
        <authorList>
            <consortium name="RefSeq"/>
        </authorList>
    </citation>
    <scope>IDENTIFICATION</scope>
</reference>
<feature type="coiled-coil region" evidence="1">
    <location>
        <begin position="239"/>
        <end position="291"/>
    </location>
</feature>
<accession>A0ABM5EZK4</accession>
<dbReference type="Proteomes" id="UP001652642">
    <property type="component" value="Chromosome 13"/>
</dbReference>
<feature type="region of interest" description="Disordered" evidence="2">
    <location>
        <begin position="179"/>
        <end position="198"/>
    </location>
</feature>
<sequence length="530" mass="60839">MDFEKGPENNTISTLREQIRRLTNENIQLQDRNERLYSKLGGLQEKMGQLAGSKTDLSSRLIRSEEEKLKLSKDFVDFQIEANKTKEQHEAETYELKTQILSLENRILEVELHHERTAGEREALHERLRALEANRKELAEEYLTLKSNYLALGKEHEQEVAKNEELSLELLNLANTTSSLPRIQAKDPKSQVQPDEPSDELKRVRALVHRLSARKVKPEDVVASEHERRKLERTLFGSQDHLSTEIERMKEMYNSQQQKLEDRVVAMGKELQEAKKAIRSTQHKLAEQSADYIDSKSAAAATEGGQAPRETMKRFVDNMLKDIRASYKSREEQLAGAARGYKKRMQNLVKRHEGLLIAYRLQREQIRSLGSPDMDPGPPEHHFTITDAELLTSTSQELNRLREDKASLEGQLYELQMKVKLSENAGLRTSPPHTLDEAGWAELKKQLREFTHTTQENLEKERSQLLARATVAEEQVAELQEYVDKHLGRYKQEILRLRKFIGTDGLRAFSAGASDSPVASKSKRNFSNEA</sequence>
<evidence type="ECO:0000256" key="2">
    <source>
        <dbReference type="SAM" id="MobiDB-lite"/>
    </source>
</evidence>
<feature type="domain" description="DUF4472" evidence="3">
    <location>
        <begin position="64"/>
        <end position="170"/>
    </location>
</feature>
<keyword evidence="4" id="KW-1185">Reference proteome</keyword>
<feature type="coiled-coil region" evidence="1">
    <location>
        <begin position="86"/>
        <end position="148"/>
    </location>
</feature>
<proteinExistence type="predicted"/>
<dbReference type="RefSeq" id="XP_072838588.1">
    <property type="nucleotide sequence ID" value="XM_072982487.1"/>
</dbReference>
<feature type="region of interest" description="Disordered" evidence="2">
    <location>
        <begin position="511"/>
        <end position="530"/>
    </location>
</feature>
<keyword evidence="1" id="KW-0175">Coiled coil</keyword>
<evidence type="ECO:0000256" key="1">
    <source>
        <dbReference type="SAM" id="Coils"/>
    </source>
</evidence>
<name>A0ABM5EZK4_9SAUR</name>
<dbReference type="InterPro" id="IPR039873">
    <property type="entry name" value="CCDC78"/>
</dbReference>
<organism evidence="4 5">
    <name type="scientific">Pogona vitticeps</name>
    <name type="common">central bearded dragon</name>
    <dbReference type="NCBI Taxonomy" id="103695"/>
    <lineage>
        <taxon>Eukaryota</taxon>
        <taxon>Metazoa</taxon>
        <taxon>Chordata</taxon>
        <taxon>Craniata</taxon>
        <taxon>Vertebrata</taxon>
        <taxon>Euteleostomi</taxon>
        <taxon>Lepidosauria</taxon>
        <taxon>Squamata</taxon>
        <taxon>Bifurcata</taxon>
        <taxon>Unidentata</taxon>
        <taxon>Episquamata</taxon>
        <taxon>Toxicofera</taxon>
        <taxon>Iguania</taxon>
        <taxon>Acrodonta</taxon>
        <taxon>Agamidae</taxon>
        <taxon>Amphibolurinae</taxon>
        <taxon>Pogona</taxon>
    </lineage>
</organism>
<dbReference type="PANTHER" id="PTHR22106:SF5">
    <property type="entry name" value="COILED-COIL DOMAIN-CONTAINING PROTEIN 78"/>
    <property type="match status" value="1"/>
</dbReference>
<protein>
    <submittedName>
        <fullName evidence="5">Coiled-coil domain-containing protein 78 isoform X2</fullName>
    </submittedName>
</protein>